<dbReference type="Pfam" id="PF00589">
    <property type="entry name" value="Phage_integrase"/>
    <property type="match status" value="1"/>
</dbReference>
<keyword evidence="7" id="KW-1185">Reference proteome</keyword>
<keyword evidence="2" id="KW-0805">Transcription regulation</keyword>
<name>A0ABR8BLK8_9NOSO</name>
<comment type="caution">
    <text evidence="6">The sequence shown here is derived from an EMBL/GenBank/DDBJ whole genome shotgun (WGS) entry which is preliminary data.</text>
</comment>
<dbReference type="Proteomes" id="UP000621307">
    <property type="component" value="Unassembled WGS sequence"/>
</dbReference>
<reference evidence="6 7" key="1">
    <citation type="journal article" date="2020" name="ISME J.">
        <title>Comparative genomics reveals insights into cyanobacterial evolution and habitat adaptation.</title>
        <authorList>
            <person name="Chen M.Y."/>
            <person name="Teng W.K."/>
            <person name="Zhao L."/>
            <person name="Hu C.X."/>
            <person name="Zhou Y.K."/>
            <person name="Han B.P."/>
            <person name="Song L.R."/>
            <person name="Shu W.S."/>
        </authorList>
    </citation>
    <scope>NUCLEOTIDE SEQUENCE [LARGE SCALE GENOMIC DNA]</scope>
    <source>
        <strain evidence="6 7">FACHB-3921</strain>
    </source>
</reference>
<dbReference type="InterPro" id="IPR011010">
    <property type="entry name" value="DNA_brk_join_enz"/>
</dbReference>
<protein>
    <submittedName>
        <fullName evidence="6">Tyrosine-type recombinase/integrase</fullName>
    </submittedName>
</protein>
<dbReference type="InterPro" id="IPR013762">
    <property type="entry name" value="Integrase-like_cat_sf"/>
</dbReference>
<evidence type="ECO:0000313" key="6">
    <source>
        <dbReference type="EMBL" id="MBD2254761.1"/>
    </source>
</evidence>
<evidence type="ECO:0000256" key="3">
    <source>
        <dbReference type="ARBA" id="ARBA00023163"/>
    </source>
</evidence>
<evidence type="ECO:0000313" key="7">
    <source>
        <dbReference type="Proteomes" id="UP000621307"/>
    </source>
</evidence>
<evidence type="ECO:0000256" key="2">
    <source>
        <dbReference type="ARBA" id="ARBA00023015"/>
    </source>
</evidence>
<dbReference type="PANTHER" id="PTHR30349">
    <property type="entry name" value="PHAGE INTEGRASE-RELATED"/>
    <property type="match status" value="1"/>
</dbReference>
<dbReference type="Gene3D" id="1.10.443.10">
    <property type="entry name" value="Intergrase catalytic core"/>
    <property type="match status" value="1"/>
</dbReference>
<keyword evidence="1" id="KW-1029">Fimbrium biogenesis</keyword>
<proteinExistence type="predicted"/>
<accession>A0ABR8BLK8</accession>
<evidence type="ECO:0000256" key="1">
    <source>
        <dbReference type="ARBA" id="ARBA00022558"/>
    </source>
</evidence>
<dbReference type="EMBL" id="JACJQL010000064">
    <property type="protein sequence ID" value="MBD2254761.1"/>
    <property type="molecule type" value="Genomic_DNA"/>
</dbReference>
<gene>
    <name evidence="6" type="ORF">H6G14_26355</name>
</gene>
<dbReference type="PROSITE" id="PS51898">
    <property type="entry name" value="TYR_RECOMBINASE"/>
    <property type="match status" value="1"/>
</dbReference>
<dbReference type="InterPro" id="IPR050090">
    <property type="entry name" value="Tyrosine_recombinase_XerCD"/>
</dbReference>
<dbReference type="SUPFAM" id="SSF56349">
    <property type="entry name" value="DNA breaking-rejoining enzymes"/>
    <property type="match status" value="1"/>
</dbReference>
<dbReference type="PANTHER" id="PTHR30349:SF62">
    <property type="entry name" value="TYPE 1 FIMBRIAE REGULATORY PROTEIN FIMB-RELATED"/>
    <property type="match status" value="1"/>
</dbReference>
<feature type="domain" description="Tyr recombinase" evidence="5">
    <location>
        <begin position="11"/>
        <end position="188"/>
    </location>
</feature>
<evidence type="ECO:0000256" key="4">
    <source>
        <dbReference type="ARBA" id="ARBA00023172"/>
    </source>
</evidence>
<evidence type="ECO:0000259" key="5">
    <source>
        <dbReference type="PROSITE" id="PS51898"/>
    </source>
</evidence>
<sequence>MLVRRKNKDYRSREYLTVREVNSILRAAKVYGRYKVRNYALVLLIFRHGLRVSEACDLRWDAISFLDEEIFITRKKGSDSGVHPLPVDEIEALKELKELEIGGNYVFIGERGERLTSAAVQRLLTRLGEVAELNIKIHPHQLRHACGYYLVNEGHSTRFIQEFLGHRDIRHTEKYTKVNSKRFSGIKWNTIDE</sequence>
<dbReference type="RefSeq" id="WP_190571161.1">
    <property type="nucleotide sequence ID" value="NZ_JACJQL010000064.1"/>
</dbReference>
<keyword evidence="3" id="KW-0804">Transcription</keyword>
<dbReference type="InterPro" id="IPR002104">
    <property type="entry name" value="Integrase_catalytic"/>
</dbReference>
<keyword evidence="4" id="KW-0233">DNA recombination</keyword>
<organism evidence="6 7">
    <name type="scientific">Nostoc parmelioides FACHB-3921</name>
    <dbReference type="NCBI Taxonomy" id="2692909"/>
    <lineage>
        <taxon>Bacteria</taxon>
        <taxon>Bacillati</taxon>
        <taxon>Cyanobacteriota</taxon>
        <taxon>Cyanophyceae</taxon>
        <taxon>Nostocales</taxon>
        <taxon>Nostocaceae</taxon>
        <taxon>Nostoc</taxon>
    </lineage>
</organism>